<dbReference type="PRINTS" id="PR00352">
    <property type="entry name" value="3FE4SFRDOXIN"/>
</dbReference>
<dbReference type="SUPFAM" id="SSF54862">
    <property type="entry name" value="4Fe-4S ferredoxins"/>
    <property type="match status" value="1"/>
</dbReference>
<evidence type="ECO:0000313" key="8">
    <source>
        <dbReference type="Proteomes" id="UP000297385"/>
    </source>
</evidence>
<dbReference type="GeneID" id="97309639"/>
<evidence type="ECO:0000256" key="4">
    <source>
        <dbReference type="ARBA" id="ARBA00023004"/>
    </source>
</evidence>
<evidence type="ECO:0000256" key="2">
    <source>
        <dbReference type="ARBA" id="ARBA00022723"/>
    </source>
</evidence>
<dbReference type="GO" id="GO:0009055">
    <property type="term" value="F:electron transfer activity"/>
    <property type="evidence" value="ECO:0007669"/>
    <property type="project" value="UniProtKB-UniRule"/>
</dbReference>
<comment type="function">
    <text evidence="6">Ferredoxins are iron-sulfur proteins that transfer electrons in a wide variety of metabolic reactions.</text>
</comment>
<protein>
    <recommendedName>
        <fullName evidence="6">Ferredoxin</fullName>
    </recommendedName>
</protein>
<reference evidence="7 8" key="1">
    <citation type="submission" date="2019-03" db="EMBL/GenBank/DDBJ databases">
        <title>Complete Genome Sequence of Paraburkholderia dipogonis ICMP 19430T, a Nitrogen-fixing Symbiont of the South African Invasive Legume Dipogon lignosus in New Zealand.</title>
        <authorList>
            <person name="De Meyer S.E."/>
        </authorList>
    </citation>
    <scope>NUCLEOTIDE SEQUENCE [LARGE SCALE GENOMIC DNA]</scope>
    <source>
        <strain evidence="7 8">ICMP 19430</strain>
    </source>
</reference>
<proteinExistence type="predicted"/>
<evidence type="ECO:0000256" key="1">
    <source>
        <dbReference type="ARBA" id="ARBA00022448"/>
    </source>
</evidence>
<dbReference type="RefSeq" id="WP_134464684.1">
    <property type="nucleotide sequence ID" value="NZ_JBHMFL010000154.1"/>
</dbReference>
<keyword evidence="1 6" id="KW-0813">Transport</keyword>
<name>A0A4Y8MVR6_9BURK</name>
<dbReference type="GO" id="GO:0051536">
    <property type="term" value="F:iron-sulfur cluster binding"/>
    <property type="evidence" value="ECO:0007669"/>
    <property type="project" value="UniProtKB-KW"/>
</dbReference>
<dbReference type="GO" id="GO:0005506">
    <property type="term" value="F:iron ion binding"/>
    <property type="evidence" value="ECO:0007669"/>
    <property type="project" value="UniProtKB-UniRule"/>
</dbReference>
<dbReference type="Proteomes" id="UP000297385">
    <property type="component" value="Unassembled WGS sequence"/>
</dbReference>
<dbReference type="PANTHER" id="PTHR36923:SF3">
    <property type="entry name" value="FERREDOXIN"/>
    <property type="match status" value="1"/>
</dbReference>
<keyword evidence="3 6" id="KW-0249">Electron transport</keyword>
<evidence type="ECO:0000256" key="6">
    <source>
        <dbReference type="RuleBase" id="RU368020"/>
    </source>
</evidence>
<dbReference type="PANTHER" id="PTHR36923">
    <property type="entry name" value="FERREDOXIN"/>
    <property type="match status" value="1"/>
</dbReference>
<keyword evidence="4 6" id="KW-0408">Iron</keyword>
<dbReference type="InterPro" id="IPR001080">
    <property type="entry name" value="3Fe4S_ferredoxin"/>
</dbReference>
<evidence type="ECO:0000256" key="3">
    <source>
        <dbReference type="ARBA" id="ARBA00022982"/>
    </source>
</evidence>
<keyword evidence="5 6" id="KW-0411">Iron-sulfur</keyword>
<dbReference type="InterPro" id="IPR051269">
    <property type="entry name" value="Fe-S_cluster_ET"/>
</dbReference>
<dbReference type="Gene3D" id="3.30.70.20">
    <property type="match status" value="1"/>
</dbReference>
<evidence type="ECO:0000256" key="5">
    <source>
        <dbReference type="ARBA" id="ARBA00023014"/>
    </source>
</evidence>
<accession>A0A4Y8MVR6</accession>
<organism evidence="7 8">
    <name type="scientific">Paraburkholderia dipogonis</name>
    <dbReference type="NCBI Taxonomy" id="1211383"/>
    <lineage>
        <taxon>Bacteria</taxon>
        <taxon>Pseudomonadati</taxon>
        <taxon>Pseudomonadota</taxon>
        <taxon>Betaproteobacteria</taxon>
        <taxon>Burkholderiales</taxon>
        <taxon>Burkholderiaceae</taxon>
        <taxon>Paraburkholderia</taxon>
    </lineage>
</organism>
<dbReference type="EMBL" id="SNVI01000002">
    <property type="protein sequence ID" value="TFE41551.1"/>
    <property type="molecule type" value="Genomic_DNA"/>
</dbReference>
<dbReference type="AlphaFoldDB" id="A0A4Y8MVR6"/>
<gene>
    <name evidence="7" type="ORF">E2553_33365</name>
</gene>
<sequence>MFVIKVELDQSTCCGSKMCASLAPGAFVLLESGVAGVLPGALDCPFEQLMKAAKSCPTQCITIFRDGEEVNLY</sequence>
<dbReference type="Pfam" id="PF13459">
    <property type="entry name" value="Fer4_15"/>
    <property type="match status" value="1"/>
</dbReference>
<comment type="caution">
    <text evidence="7">The sequence shown here is derived from an EMBL/GenBank/DDBJ whole genome shotgun (WGS) entry which is preliminary data.</text>
</comment>
<keyword evidence="2 6" id="KW-0479">Metal-binding</keyword>
<evidence type="ECO:0000313" key="7">
    <source>
        <dbReference type="EMBL" id="TFE41551.1"/>
    </source>
</evidence>